<dbReference type="InterPro" id="IPR013087">
    <property type="entry name" value="Znf_C2H2_type"/>
</dbReference>
<gene>
    <name evidence="3" type="ORF">QYT958_LOCUS40879</name>
</gene>
<dbReference type="Proteomes" id="UP000663848">
    <property type="component" value="Unassembled WGS sequence"/>
</dbReference>
<feature type="compositionally biased region" description="Polar residues" evidence="1">
    <location>
        <begin position="92"/>
        <end position="105"/>
    </location>
</feature>
<evidence type="ECO:0000313" key="3">
    <source>
        <dbReference type="EMBL" id="CAF5034096.1"/>
    </source>
</evidence>
<dbReference type="EMBL" id="CAJOBR010044265">
    <property type="protein sequence ID" value="CAF5034096.1"/>
    <property type="molecule type" value="Genomic_DNA"/>
</dbReference>
<dbReference type="AlphaFoldDB" id="A0A822C4Y2"/>
<sequence length="105" mass="11117">PGVQPPGPLLSSARDLTKNGDLLCCLECDKKFPTNAARVQHQQDKHKTGELIQLASSMSINDLSGQRQLSADGGRSENDLIAFDDGDGYGLSQASSLSATKETIS</sequence>
<evidence type="ECO:0000313" key="4">
    <source>
        <dbReference type="Proteomes" id="UP000663848"/>
    </source>
</evidence>
<feature type="non-terminal residue" evidence="3">
    <location>
        <position position="105"/>
    </location>
</feature>
<reference evidence="3" key="1">
    <citation type="submission" date="2021-02" db="EMBL/GenBank/DDBJ databases">
        <authorList>
            <person name="Nowell W R."/>
        </authorList>
    </citation>
    <scope>NUCLEOTIDE SEQUENCE</scope>
</reference>
<name>A0A822C4Y2_9BILA</name>
<protein>
    <recommendedName>
        <fullName evidence="2">C2H2-type domain-containing protein</fullName>
    </recommendedName>
</protein>
<dbReference type="PROSITE" id="PS00028">
    <property type="entry name" value="ZINC_FINGER_C2H2_1"/>
    <property type="match status" value="1"/>
</dbReference>
<feature type="region of interest" description="Disordered" evidence="1">
    <location>
        <begin position="65"/>
        <end position="105"/>
    </location>
</feature>
<accession>A0A822C4Y2</accession>
<evidence type="ECO:0000256" key="1">
    <source>
        <dbReference type="SAM" id="MobiDB-lite"/>
    </source>
</evidence>
<organism evidence="3 4">
    <name type="scientific">Rotaria socialis</name>
    <dbReference type="NCBI Taxonomy" id="392032"/>
    <lineage>
        <taxon>Eukaryota</taxon>
        <taxon>Metazoa</taxon>
        <taxon>Spiralia</taxon>
        <taxon>Gnathifera</taxon>
        <taxon>Rotifera</taxon>
        <taxon>Eurotatoria</taxon>
        <taxon>Bdelloidea</taxon>
        <taxon>Philodinida</taxon>
        <taxon>Philodinidae</taxon>
        <taxon>Rotaria</taxon>
    </lineage>
</organism>
<comment type="caution">
    <text evidence="3">The sequence shown here is derived from an EMBL/GenBank/DDBJ whole genome shotgun (WGS) entry which is preliminary data.</text>
</comment>
<feature type="non-terminal residue" evidence="3">
    <location>
        <position position="1"/>
    </location>
</feature>
<proteinExistence type="predicted"/>
<evidence type="ECO:0000259" key="2">
    <source>
        <dbReference type="PROSITE" id="PS00028"/>
    </source>
</evidence>
<feature type="domain" description="C2H2-type" evidence="2">
    <location>
        <begin position="24"/>
        <end position="46"/>
    </location>
</feature>